<feature type="binding site" evidence="12">
    <location>
        <position position="72"/>
    </location>
    <ligand>
        <name>Zn(2+)</name>
        <dbReference type="ChEBI" id="CHEBI:29105"/>
    </ligand>
</feature>
<evidence type="ECO:0000256" key="1">
    <source>
        <dbReference type="ARBA" id="ARBA00004123"/>
    </source>
</evidence>
<dbReference type="InterPro" id="IPR036236">
    <property type="entry name" value="Znf_C2H2_sf"/>
</dbReference>
<dbReference type="PANTHER" id="PTHR19818">
    <property type="entry name" value="ZINC FINGER PROTEIN ZIC AND GLI"/>
    <property type="match status" value="1"/>
</dbReference>
<feature type="binding site" evidence="12">
    <location>
        <position position="27"/>
    </location>
    <ligand>
        <name>Zn(2+)</name>
        <dbReference type="ChEBI" id="CHEBI:29105"/>
    </ligand>
</feature>
<dbReference type="PROSITE" id="PS00028">
    <property type="entry name" value="ZINC_FINGER_C2H2_1"/>
    <property type="match status" value="8"/>
</dbReference>
<feature type="domain" description="C2H2-type" evidence="13">
    <location>
        <begin position="322"/>
        <end position="349"/>
    </location>
</feature>
<dbReference type="AlphaFoldDB" id="A0A1Y1N8Z0"/>
<evidence type="ECO:0000256" key="4">
    <source>
        <dbReference type="ARBA" id="ARBA00022737"/>
    </source>
</evidence>
<feature type="domain" description="ZAD" evidence="14">
    <location>
        <begin position="25"/>
        <end position="96"/>
    </location>
</feature>
<evidence type="ECO:0008006" key="16">
    <source>
        <dbReference type="Google" id="ProtNLM"/>
    </source>
</evidence>
<keyword evidence="9" id="KW-0804">Transcription</keyword>
<name>A0A1Y1N8Z0_PHOPY</name>
<keyword evidence="8" id="KW-0238">DNA-binding</keyword>
<organism evidence="15">
    <name type="scientific">Photinus pyralis</name>
    <name type="common">Common eastern firefly</name>
    <name type="synonym">Lampyris pyralis</name>
    <dbReference type="NCBI Taxonomy" id="7054"/>
    <lineage>
        <taxon>Eukaryota</taxon>
        <taxon>Metazoa</taxon>
        <taxon>Ecdysozoa</taxon>
        <taxon>Arthropoda</taxon>
        <taxon>Hexapoda</taxon>
        <taxon>Insecta</taxon>
        <taxon>Pterygota</taxon>
        <taxon>Neoptera</taxon>
        <taxon>Endopterygota</taxon>
        <taxon>Coleoptera</taxon>
        <taxon>Polyphaga</taxon>
        <taxon>Elateriformia</taxon>
        <taxon>Elateroidea</taxon>
        <taxon>Lampyridae</taxon>
        <taxon>Lampyrinae</taxon>
        <taxon>Photinus</taxon>
    </lineage>
</organism>
<evidence type="ECO:0000256" key="5">
    <source>
        <dbReference type="ARBA" id="ARBA00022771"/>
    </source>
</evidence>
<evidence type="ECO:0000256" key="12">
    <source>
        <dbReference type="PROSITE-ProRule" id="PRU01263"/>
    </source>
</evidence>
<reference evidence="15" key="1">
    <citation type="journal article" date="2016" name="Sci. Rep.">
        <title>Molecular characterization of firefly nuptial gifts: a multi-omics approach sheds light on postcopulatory sexual selection.</title>
        <authorList>
            <person name="Al-Wathiqui N."/>
            <person name="Fallon T.R."/>
            <person name="South A."/>
            <person name="Weng J.K."/>
            <person name="Lewis S.M."/>
        </authorList>
    </citation>
    <scope>NUCLEOTIDE SEQUENCE</scope>
</reference>
<dbReference type="FunFam" id="3.30.160.60:FF:000624">
    <property type="entry name" value="zinc finger protein 697"/>
    <property type="match status" value="1"/>
</dbReference>
<dbReference type="Gene3D" id="3.40.1800.20">
    <property type="match status" value="1"/>
</dbReference>
<dbReference type="GO" id="GO:0008270">
    <property type="term" value="F:zinc ion binding"/>
    <property type="evidence" value="ECO:0007669"/>
    <property type="project" value="UniProtKB-UniRule"/>
</dbReference>
<dbReference type="GO" id="GO:0000981">
    <property type="term" value="F:DNA-binding transcription factor activity, RNA polymerase II-specific"/>
    <property type="evidence" value="ECO:0007669"/>
    <property type="project" value="TreeGrafter"/>
</dbReference>
<feature type="domain" description="C2H2-type" evidence="13">
    <location>
        <begin position="378"/>
        <end position="407"/>
    </location>
</feature>
<dbReference type="SUPFAM" id="SSF57716">
    <property type="entry name" value="Glucocorticoid receptor-like (DNA-binding domain)"/>
    <property type="match status" value="1"/>
</dbReference>
<feature type="domain" description="C2H2-type" evidence="13">
    <location>
        <begin position="210"/>
        <end position="237"/>
    </location>
</feature>
<dbReference type="FunFam" id="3.30.160.60:FF:000125">
    <property type="entry name" value="Putative zinc finger protein 143"/>
    <property type="match status" value="1"/>
</dbReference>
<dbReference type="GO" id="GO:0005634">
    <property type="term" value="C:nucleus"/>
    <property type="evidence" value="ECO:0007669"/>
    <property type="project" value="UniProtKB-SubCell"/>
</dbReference>
<accession>A0A1Y1N8Z0</accession>
<evidence type="ECO:0000256" key="10">
    <source>
        <dbReference type="ARBA" id="ARBA00023242"/>
    </source>
</evidence>
<dbReference type="PROSITE" id="PS51915">
    <property type="entry name" value="ZAD"/>
    <property type="match status" value="1"/>
</dbReference>
<feature type="binding site" evidence="12">
    <location>
        <position position="30"/>
    </location>
    <ligand>
        <name>Zn(2+)</name>
        <dbReference type="ChEBI" id="CHEBI:29105"/>
    </ligand>
</feature>
<dbReference type="SMART" id="SM00355">
    <property type="entry name" value="ZnF_C2H2"/>
    <property type="match status" value="8"/>
</dbReference>
<comment type="subcellular location">
    <subcellularLocation>
        <location evidence="1">Nucleus</location>
    </subcellularLocation>
</comment>
<dbReference type="PROSITE" id="PS50157">
    <property type="entry name" value="ZINC_FINGER_C2H2_2"/>
    <property type="match status" value="8"/>
</dbReference>
<dbReference type="FunFam" id="3.30.160.60:FF:000145">
    <property type="entry name" value="Zinc finger protein 574"/>
    <property type="match status" value="1"/>
</dbReference>
<dbReference type="Pfam" id="PF07776">
    <property type="entry name" value="zf-AD"/>
    <property type="match status" value="1"/>
</dbReference>
<keyword evidence="5 11" id="KW-0863">Zinc-finger</keyword>
<keyword evidence="7" id="KW-0805">Transcription regulation</keyword>
<comment type="similarity">
    <text evidence="2">Belongs to the krueppel C2H2-type zinc-finger protein family.</text>
</comment>
<keyword evidence="10" id="KW-0539">Nucleus</keyword>
<sequence length="409" mass="46194">MDQSLPGIAPTTIQILDSETLNHHLVCRTCLCDVSNTTQSVFDSNIDKMLMHFTALQIHVDDGLPTQICANCIIQITQAYHFKQQAESSDTTLRQYFYVYKNPSQSIMGLGEISEGATTSEEKLLNNKTQTVDKNIGCNIPLNIATTQNTMENDIEPLRNVKCLSLNIRLRTDQHGKLNNHTCGICYKPFPTKRALQTHNRTHGILERRHKCSVCEKKFYAQTELTIHMRKHTGERPLVCTTCQKRFADPRSLAKHVKIHIGEKKFVCEICQKKFIHSYSLTTHRRVHTGEKPFVCSTCGHSYTTSTQLTLHTRTHTQEKPYPCSVCPKAFASGSGLATHQLTHTGIRKYVCSICGKGLRTSPDLAAHLRTHTGEKPFECRIPNCNKRYKTHSQLSAHIRAHTGEPDVT</sequence>
<dbReference type="Gene3D" id="3.30.160.60">
    <property type="entry name" value="Classic Zinc Finger"/>
    <property type="match status" value="8"/>
</dbReference>
<evidence type="ECO:0000256" key="6">
    <source>
        <dbReference type="ARBA" id="ARBA00022833"/>
    </source>
</evidence>
<feature type="domain" description="C2H2-type" evidence="13">
    <location>
        <begin position="294"/>
        <end position="321"/>
    </location>
</feature>
<evidence type="ECO:0000256" key="8">
    <source>
        <dbReference type="ARBA" id="ARBA00023125"/>
    </source>
</evidence>
<dbReference type="SUPFAM" id="SSF57667">
    <property type="entry name" value="beta-beta-alpha zinc fingers"/>
    <property type="match status" value="5"/>
</dbReference>
<dbReference type="EMBL" id="GEZM01009670">
    <property type="protein sequence ID" value="JAV94414.1"/>
    <property type="molecule type" value="Transcribed_RNA"/>
</dbReference>
<evidence type="ECO:0000256" key="7">
    <source>
        <dbReference type="ARBA" id="ARBA00023015"/>
    </source>
</evidence>
<feature type="domain" description="C2H2-type" evidence="13">
    <location>
        <begin position="181"/>
        <end position="203"/>
    </location>
</feature>
<proteinExistence type="inferred from homology"/>
<protein>
    <recommendedName>
        <fullName evidence="16">Protein krueppel</fullName>
    </recommendedName>
</protein>
<dbReference type="GO" id="GO:0045944">
    <property type="term" value="P:positive regulation of transcription by RNA polymerase II"/>
    <property type="evidence" value="ECO:0007669"/>
    <property type="project" value="UniProtKB-ARBA"/>
</dbReference>
<evidence type="ECO:0000256" key="11">
    <source>
        <dbReference type="PROSITE-ProRule" id="PRU00042"/>
    </source>
</evidence>
<dbReference type="GO" id="GO:0000978">
    <property type="term" value="F:RNA polymerase II cis-regulatory region sequence-specific DNA binding"/>
    <property type="evidence" value="ECO:0007669"/>
    <property type="project" value="TreeGrafter"/>
</dbReference>
<dbReference type="Pfam" id="PF00096">
    <property type="entry name" value="zf-C2H2"/>
    <property type="match status" value="8"/>
</dbReference>
<dbReference type="SMART" id="SM00868">
    <property type="entry name" value="zf-AD"/>
    <property type="match status" value="2"/>
</dbReference>
<keyword evidence="6 12" id="KW-0862">Zinc</keyword>
<evidence type="ECO:0000256" key="2">
    <source>
        <dbReference type="ARBA" id="ARBA00006991"/>
    </source>
</evidence>
<evidence type="ECO:0000256" key="3">
    <source>
        <dbReference type="ARBA" id="ARBA00022723"/>
    </source>
</evidence>
<dbReference type="InterPro" id="IPR050329">
    <property type="entry name" value="GLI_C2H2-zinc-finger"/>
</dbReference>
<feature type="domain" description="C2H2-type" evidence="13">
    <location>
        <begin position="266"/>
        <end position="293"/>
    </location>
</feature>
<evidence type="ECO:0000256" key="9">
    <source>
        <dbReference type="ARBA" id="ARBA00023163"/>
    </source>
</evidence>
<feature type="binding site" evidence="12">
    <location>
        <position position="69"/>
    </location>
    <ligand>
        <name>Zn(2+)</name>
        <dbReference type="ChEBI" id="CHEBI:29105"/>
    </ligand>
</feature>
<dbReference type="InterPro" id="IPR013087">
    <property type="entry name" value="Znf_C2H2_type"/>
</dbReference>
<evidence type="ECO:0000313" key="15">
    <source>
        <dbReference type="EMBL" id="JAV94414.1"/>
    </source>
</evidence>
<evidence type="ECO:0000259" key="13">
    <source>
        <dbReference type="PROSITE" id="PS50157"/>
    </source>
</evidence>
<feature type="domain" description="C2H2-type" evidence="13">
    <location>
        <begin position="350"/>
        <end position="377"/>
    </location>
</feature>
<dbReference type="PANTHER" id="PTHR19818:SF163">
    <property type="entry name" value="C2H2-TYPE DOMAIN-CONTAINING PROTEIN"/>
    <property type="match status" value="1"/>
</dbReference>
<dbReference type="FunFam" id="3.30.160.60:FF:001370">
    <property type="entry name" value="Zinc finger protein"/>
    <property type="match status" value="1"/>
</dbReference>
<feature type="domain" description="C2H2-type" evidence="13">
    <location>
        <begin position="238"/>
        <end position="265"/>
    </location>
</feature>
<dbReference type="FunFam" id="3.30.160.60:FF:000030">
    <property type="entry name" value="Zinc finger protein 628"/>
    <property type="match status" value="1"/>
</dbReference>
<keyword evidence="3 12" id="KW-0479">Metal-binding</keyword>
<dbReference type="FunFam" id="3.30.160.60:FF:000303">
    <property type="entry name" value="Zinc finger protein 41"/>
    <property type="match status" value="1"/>
</dbReference>
<dbReference type="FunFam" id="3.30.160.60:FF:000358">
    <property type="entry name" value="zinc finger protein 24"/>
    <property type="match status" value="1"/>
</dbReference>
<keyword evidence="4" id="KW-0677">Repeat</keyword>
<dbReference type="InterPro" id="IPR012934">
    <property type="entry name" value="Znf_AD"/>
</dbReference>
<evidence type="ECO:0000259" key="14">
    <source>
        <dbReference type="PROSITE" id="PS51915"/>
    </source>
</evidence>